<evidence type="ECO:0000256" key="4">
    <source>
        <dbReference type="ARBA" id="ARBA00023157"/>
    </source>
</evidence>
<reference evidence="9" key="1">
    <citation type="submission" date="2016-10" db="EMBL/GenBank/DDBJ databases">
        <authorList>
            <person name="Varghese N."/>
            <person name="Submissions S."/>
        </authorList>
    </citation>
    <scope>NUCLEOTIDE SEQUENCE [LARGE SCALE GENOMIC DNA]</scope>
    <source>
        <strain evidence="9">CGMCC 1.8895</strain>
    </source>
</reference>
<dbReference type="PANTHER" id="PTHR42852">
    <property type="entry name" value="THIOL:DISULFIDE INTERCHANGE PROTEIN DSBE"/>
    <property type="match status" value="1"/>
</dbReference>
<dbReference type="RefSeq" id="WP_092984928.1">
    <property type="nucleotide sequence ID" value="NZ_FNFY01000004.1"/>
</dbReference>
<dbReference type="InterPro" id="IPR000866">
    <property type="entry name" value="AhpC/TSA"/>
</dbReference>
<keyword evidence="6" id="KW-0812">Transmembrane</keyword>
<dbReference type="SUPFAM" id="SSF52833">
    <property type="entry name" value="Thioredoxin-like"/>
    <property type="match status" value="1"/>
</dbReference>
<evidence type="ECO:0000256" key="6">
    <source>
        <dbReference type="SAM" id="Phobius"/>
    </source>
</evidence>
<dbReference type="PROSITE" id="PS51352">
    <property type="entry name" value="THIOREDOXIN_2"/>
    <property type="match status" value="1"/>
</dbReference>
<keyword evidence="2" id="KW-0201">Cytochrome c-type biogenesis</keyword>
<keyword evidence="8" id="KW-0413">Isomerase</keyword>
<evidence type="ECO:0000313" key="9">
    <source>
        <dbReference type="Proteomes" id="UP000199008"/>
    </source>
</evidence>
<dbReference type="Gene3D" id="3.40.30.10">
    <property type="entry name" value="Glutaredoxin"/>
    <property type="match status" value="1"/>
</dbReference>
<dbReference type="InterPro" id="IPR013766">
    <property type="entry name" value="Thioredoxin_domain"/>
</dbReference>
<dbReference type="PANTHER" id="PTHR42852:SF6">
    <property type="entry name" value="THIOL:DISULFIDE INTERCHANGE PROTEIN DSBE"/>
    <property type="match status" value="1"/>
</dbReference>
<feature type="transmembrane region" description="Helical" evidence="6">
    <location>
        <begin position="7"/>
        <end position="27"/>
    </location>
</feature>
<evidence type="ECO:0000256" key="3">
    <source>
        <dbReference type="ARBA" id="ARBA00022968"/>
    </source>
</evidence>
<accession>A0A1G9CN50</accession>
<keyword evidence="9" id="KW-1185">Reference proteome</keyword>
<name>A0A1G9CN50_9BACL</name>
<dbReference type="NCBIfam" id="NF002854">
    <property type="entry name" value="PRK03147.1"/>
    <property type="match status" value="1"/>
</dbReference>
<dbReference type="Pfam" id="PF00578">
    <property type="entry name" value="AhpC-TSA"/>
    <property type="match status" value="1"/>
</dbReference>
<dbReference type="OrthoDB" id="25753at2"/>
<dbReference type="GO" id="GO:0017004">
    <property type="term" value="P:cytochrome complex assembly"/>
    <property type="evidence" value="ECO:0007669"/>
    <property type="project" value="UniProtKB-KW"/>
</dbReference>
<keyword evidence="3" id="KW-0735">Signal-anchor</keyword>
<protein>
    <submittedName>
        <fullName evidence="8">Thiol-disulfide isomerase or thioredoxin</fullName>
    </submittedName>
</protein>
<dbReference type="GO" id="GO:0016491">
    <property type="term" value="F:oxidoreductase activity"/>
    <property type="evidence" value="ECO:0007669"/>
    <property type="project" value="InterPro"/>
</dbReference>
<evidence type="ECO:0000256" key="2">
    <source>
        <dbReference type="ARBA" id="ARBA00022748"/>
    </source>
</evidence>
<keyword evidence="6" id="KW-0472">Membrane</keyword>
<sequence length="177" mass="20074">MKKKTRNILRTSIILSIVILLGVTLWFNLTSDSQAIQVGDDAVDFQLETLNGEEMQLSEINEDKGVILNFWGTWCEPCREEMPDMNEIYNEGHEDYEIVAVNVSEGEQQINQFLSSLDENLSFPIALDSNRDVTKAYQVGPLPTTIAIDKNGVVVEKQEYQLTTDDIYSFIEQSTSE</sequence>
<keyword evidence="4" id="KW-1015">Disulfide bond</keyword>
<dbReference type="AlphaFoldDB" id="A0A1G9CN50"/>
<organism evidence="8 9">
    <name type="scientific">Lacicoccus qingdaonensis</name>
    <dbReference type="NCBI Taxonomy" id="576118"/>
    <lineage>
        <taxon>Bacteria</taxon>
        <taxon>Bacillati</taxon>
        <taxon>Bacillota</taxon>
        <taxon>Bacilli</taxon>
        <taxon>Bacillales</taxon>
        <taxon>Salinicoccaceae</taxon>
        <taxon>Lacicoccus</taxon>
    </lineage>
</organism>
<keyword evidence="5" id="KW-0676">Redox-active center</keyword>
<dbReference type="CDD" id="cd02966">
    <property type="entry name" value="TlpA_like_family"/>
    <property type="match status" value="1"/>
</dbReference>
<gene>
    <name evidence="8" type="ORF">SAMN05216216_104125</name>
</gene>
<dbReference type="GO" id="GO:0016209">
    <property type="term" value="F:antioxidant activity"/>
    <property type="evidence" value="ECO:0007669"/>
    <property type="project" value="InterPro"/>
</dbReference>
<dbReference type="EMBL" id="FNFY01000004">
    <property type="protein sequence ID" value="SDK53026.1"/>
    <property type="molecule type" value="Genomic_DNA"/>
</dbReference>
<evidence type="ECO:0000256" key="5">
    <source>
        <dbReference type="ARBA" id="ARBA00023284"/>
    </source>
</evidence>
<feature type="domain" description="Thioredoxin" evidence="7">
    <location>
        <begin position="36"/>
        <end position="176"/>
    </location>
</feature>
<dbReference type="InterPro" id="IPR036249">
    <property type="entry name" value="Thioredoxin-like_sf"/>
</dbReference>
<proteinExistence type="predicted"/>
<dbReference type="Proteomes" id="UP000199008">
    <property type="component" value="Unassembled WGS sequence"/>
</dbReference>
<dbReference type="PROSITE" id="PS00194">
    <property type="entry name" value="THIOREDOXIN_1"/>
    <property type="match status" value="1"/>
</dbReference>
<dbReference type="InterPro" id="IPR050553">
    <property type="entry name" value="Thioredoxin_ResA/DsbE_sf"/>
</dbReference>
<dbReference type="GO" id="GO:0030313">
    <property type="term" value="C:cell envelope"/>
    <property type="evidence" value="ECO:0007669"/>
    <property type="project" value="UniProtKB-SubCell"/>
</dbReference>
<evidence type="ECO:0000259" key="7">
    <source>
        <dbReference type="PROSITE" id="PS51352"/>
    </source>
</evidence>
<dbReference type="InterPro" id="IPR017937">
    <property type="entry name" value="Thioredoxin_CS"/>
</dbReference>
<dbReference type="STRING" id="576118.SAMN05216216_104125"/>
<evidence type="ECO:0000313" key="8">
    <source>
        <dbReference type="EMBL" id="SDK53026.1"/>
    </source>
</evidence>
<dbReference type="GO" id="GO:0016853">
    <property type="term" value="F:isomerase activity"/>
    <property type="evidence" value="ECO:0007669"/>
    <property type="project" value="UniProtKB-KW"/>
</dbReference>
<comment type="subcellular location">
    <subcellularLocation>
        <location evidence="1">Cell envelope</location>
    </subcellularLocation>
</comment>
<keyword evidence="6" id="KW-1133">Transmembrane helix</keyword>
<evidence type="ECO:0000256" key="1">
    <source>
        <dbReference type="ARBA" id="ARBA00004196"/>
    </source>
</evidence>